<comment type="caution">
    <text evidence="1">The sequence shown here is derived from an EMBL/GenBank/DDBJ whole genome shotgun (WGS) entry which is preliminary data.</text>
</comment>
<evidence type="ECO:0000313" key="1">
    <source>
        <dbReference type="EMBL" id="TFF40102.1"/>
    </source>
</evidence>
<keyword evidence="2" id="KW-1185">Reference proteome</keyword>
<dbReference type="InterPro" id="IPR047880">
    <property type="entry name" value="MafI-like"/>
</dbReference>
<dbReference type="Proteomes" id="UP000297540">
    <property type="component" value="Unassembled WGS sequence"/>
</dbReference>
<name>A0A4Y8SMH5_9SPHI</name>
<sequence length="89" mass="10266">MVFGYRKLNRALKELISKAKETALPQKDITSAEEFVEYGEPLLALEQLVEQLFEFSIPISAELYDAVEQCGILMDMPADKYFYLKELIK</sequence>
<dbReference type="AlphaFoldDB" id="A0A4Y8SMH5"/>
<evidence type="ECO:0000313" key="2">
    <source>
        <dbReference type="Proteomes" id="UP000297540"/>
    </source>
</evidence>
<accession>A0A4Y8SMH5</accession>
<organism evidence="1 2">
    <name type="scientific">Mucilaginibacter psychrotolerans</name>
    <dbReference type="NCBI Taxonomy" id="1524096"/>
    <lineage>
        <taxon>Bacteria</taxon>
        <taxon>Pseudomonadati</taxon>
        <taxon>Bacteroidota</taxon>
        <taxon>Sphingobacteriia</taxon>
        <taxon>Sphingobacteriales</taxon>
        <taxon>Sphingobacteriaceae</taxon>
        <taxon>Mucilaginibacter</taxon>
    </lineage>
</organism>
<reference evidence="1 2" key="1">
    <citation type="journal article" date="2017" name="Int. J. Syst. Evol. Microbiol.">
        <title>Mucilaginibacterpsychrotolerans sp. nov., isolated from peatlands.</title>
        <authorList>
            <person name="Deng Y."/>
            <person name="Shen L."/>
            <person name="Xu B."/>
            <person name="Liu Y."/>
            <person name="Gu Z."/>
            <person name="Liu H."/>
            <person name="Zhou Y."/>
        </authorList>
    </citation>
    <scope>NUCLEOTIDE SEQUENCE [LARGE SCALE GENOMIC DNA]</scope>
    <source>
        <strain evidence="1 2">NH7-4</strain>
    </source>
</reference>
<proteinExistence type="predicted"/>
<gene>
    <name evidence="1" type="ORF">E2R66_02280</name>
</gene>
<dbReference type="NCBIfam" id="NF033691">
    <property type="entry name" value="immunity_MafI"/>
    <property type="match status" value="1"/>
</dbReference>
<protein>
    <submittedName>
        <fullName evidence="1">MafI family immunity protein</fullName>
    </submittedName>
</protein>
<dbReference type="EMBL" id="SOZE01000002">
    <property type="protein sequence ID" value="TFF40102.1"/>
    <property type="molecule type" value="Genomic_DNA"/>
</dbReference>